<protein>
    <submittedName>
        <fullName evidence="2">Uncharacterized protein</fullName>
    </submittedName>
</protein>
<comment type="caution">
    <text evidence="2">The sequence shown here is derived from an EMBL/GenBank/DDBJ whole genome shotgun (WGS) entry which is preliminary data.</text>
</comment>
<name>A0A5N8XC86_9ACTN</name>
<dbReference type="Proteomes" id="UP000400924">
    <property type="component" value="Unassembled WGS sequence"/>
</dbReference>
<keyword evidence="3" id="KW-1185">Reference proteome</keyword>
<dbReference type="EMBL" id="VJZC01000024">
    <property type="protein sequence ID" value="MPY56794.1"/>
    <property type="molecule type" value="Genomic_DNA"/>
</dbReference>
<evidence type="ECO:0000313" key="3">
    <source>
        <dbReference type="Proteomes" id="UP000400924"/>
    </source>
</evidence>
<proteinExistence type="predicted"/>
<accession>A0A5N8XC86</accession>
<organism evidence="2 3">
    <name type="scientific">Streptomyces spongiae</name>
    <dbReference type="NCBI Taxonomy" id="565072"/>
    <lineage>
        <taxon>Bacteria</taxon>
        <taxon>Bacillati</taxon>
        <taxon>Actinomycetota</taxon>
        <taxon>Actinomycetes</taxon>
        <taxon>Kitasatosporales</taxon>
        <taxon>Streptomycetaceae</taxon>
        <taxon>Streptomyces</taxon>
    </lineage>
</organism>
<evidence type="ECO:0000313" key="2">
    <source>
        <dbReference type="EMBL" id="MPY56794.1"/>
    </source>
</evidence>
<gene>
    <name evidence="2" type="ORF">FNH08_06325</name>
</gene>
<sequence>MPLQCEVADLVAAGPFPAEDAEVEAIEETQRLLERVPKPVTDEEARALATLFGPDNCFGLAWTLLHLIETAPGAGTARYTERLDNEWVQMLNARIEVGRQSHGGDQGRRCQAPGQGHHRSW</sequence>
<feature type="region of interest" description="Disordered" evidence="1">
    <location>
        <begin position="99"/>
        <end position="121"/>
    </location>
</feature>
<reference evidence="2 3" key="1">
    <citation type="submission" date="2019-07" db="EMBL/GenBank/DDBJ databases">
        <title>New species of Amycolatopsis and Streptomyces.</title>
        <authorList>
            <person name="Duangmal K."/>
            <person name="Teo W.F.A."/>
            <person name="Lipun K."/>
        </authorList>
    </citation>
    <scope>NUCLEOTIDE SEQUENCE [LARGE SCALE GENOMIC DNA]</scope>
    <source>
        <strain evidence="2 3">NBRC 106415</strain>
    </source>
</reference>
<evidence type="ECO:0000256" key="1">
    <source>
        <dbReference type="SAM" id="MobiDB-lite"/>
    </source>
</evidence>
<dbReference type="RefSeq" id="WP_152770246.1">
    <property type="nucleotide sequence ID" value="NZ_VJZC01000024.1"/>
</dbReference>
<dbReference type="OrthoDB" id="6713547at2"/>
<dbReference type="AlphaFoldDB" id="A0A5N8XC86"/>